<dbReference type="Proteomes" id="UP001234178">
    <property type="component" value="Unassembled WGS sequence"/>
</dbReference>
<proteinExistence type="predicted"/>
<dbReference type="EMBL" id="JAOYFB010000037">
    <property type="protein sequence ID" value="KAK4022937.1"/>
    <property type="molecule type" value="Genomic_DNA"/>
</dbReference>
<sequence length="82" mass="9328">MDGQNPHLPLSHLLLELCPDFYPVTRESTQFATAATENGCILQQRLGIRWMGNVLLNAIHHNQDNGRSPPFRVKLFSTQRKS</sequence>
<gene>
    <name evidence="1" type="ORF">OUZ56_008380</name>
</gene>
<name>A0ABR0ACU6_9CRUS</name>
<evidence type="ECO:0000313" key="1">
    <source>
        <dbReference type="EMBL" id="KAK4022937.1"/>
    </source>
</evidence>
<reference evidence="1 2" key="1">
    <citation type="journal article" date="2023" name="Nucleic Acids Res.">
        <title>The hologenome of Daphnia magna reveals possible DNA methylation and microbiome-mediated evolution of the host genome.</title>
        <authorList>
            <person name="Chaturvedi A."/>
            <person name="Li X."/>
            <person name="Dhandapani V."/>
            <person name="Marshall H."/>
            <person name="Kissane S."/>
            <person name="Cuenca-Cambronero M."/>
            <person name="Asole G."/>
            <person name="Calvet F."/>
            <person name="Ruiz-Romero M."/>
            <person name="Marangio P."/>
            <person name="Guigo R."/>
            <person name="Rago D."/>
            <person name="Mirbahai L."/>
            <person name="Eastwood N."/>
            <person name="Colbourne J.K."/>
            <person name="Zhou J."/>
            <person name="Mallon E."/>
            <person name="Orsini L."/>
        </authorList>
    </citation>
    <scope>NUCLEOTIDE SEQUENCE [LARGE SCALE GENOMIC DNA]</scope>
    <source>
        <strain evidence="1">LRV0_1</strain>
    </source>
</reference>
<keyword evidence="2" id="KW-1185">Reference proteome</keyword>
<protein>
    <submittedName>
        <fullName evidence="1">Uncharacterized protein</fullName>
    </submittedName>
</protein>
<organism evidence="1 2">
    <name type="scientific">Daphnia magna</name>
    <dbReference type="NCBI Taxonomy" id="35525"/>
    <lineage>
        <taxon>Eukaryota</taxon>
        <taxon>Metazoa</taxon>
        <taxon>Ecdysozoa</taxon>
        <taxon>Arthropoda</taxon>
        <taxon>Crustacea</taxon>
        <taxon>Branchiopoda</taxon>
        <taxon>Diplostraca</taxon>
        <taxon>Cladocera</taxon>
        <taxon>Anomopoda</taxon>
        <taxon>Daphniidae</taxon>
        <taxon>Daphnia</taxon>
    </lineage>
</organism>
<accession>A0ABR0ACU6</accession>
<evidence type="ECO:0000313" key="2">
    <source>
        <dbReference type="Proteomes" id="UP001234178"/>
    </source>
</evidence>
<comment type="caution">
    <text evidence="1">The sequence shown here is derived from an EMBL/GenBank/DDBJ whole genome shotgun (WGS) entry which is preliminary data.</text>
</comment>